<evidence type="ECO:0000313" key="2">
    <source>
        <dbReference type="EMBL" id="PRQ52734.1"/>
    </source>
</evidence>
<comment type="caution">
    <text evidence="2">The sequence shown here is derived from an EMBL/GenBank/DDBJ whole genome shotgun (WGS) entry which is preliminary data.</text>
</comment>
<dbReference type="InterPro" id="IPR007216">
    <property type="entry name" value="CNOT9"/>
</dbReference>
<evidence type="ECO:0000256" key="1">
    <source>
        <dbReference type="SAM" id="MobiDB-lite"/>
    </source>
</evidence>
<dbReference type="STRING" id="74649.A0A2P6S215"/>
<name>A0A2P6S215_ROSCH</name>
<dbReference type="InterPro" id="IPR011989">
    <property type="entry name" value="ARM-like"/>
</dbReference>
<dbReference type="EMBL" id="PDCK01000040">
    <property type="protein sequence ID" value="PRQ52734.1"/>
    <property type="molecule type" value="Genomic_DNA"/>
</dbReference>
<dbReference type="Pfam" id="PF04078">
    <property type="entry name" value="Rcd1"/>
    <property type="match status" value="1"/>
</dbReference>
<protein>
    <submittedName>
        <fullName evidence="2">Putative transcription regulator Rcd1-like family</fullName>
    </submittedName>
</protein>
<dbReference type="OMA" id="CISRVAR"/>
<proteinExistence type="predicted"/>
<sequence length="335" mass="37528">MSLTPPYTQIPLTLTVSLSLSLSSRVLLSPKIPMERDPRRGSNITASIANLPESLLGDQPSPPPGGGGRAFPTMPGSEFARSIYADPARREVEQLIEELNDRRTREQALQGFRVSVLMLKEVPDVALLLWHTSGLMFMLLREITGVYHLMSTPNLTQEVSNRVCNTITLFQCIASHLETRKPFIRASMPLYLYPFIGTENKDKPHEYLRLSSLGALGALVKGHPPSRDEVDPEIIHFLLESQVFCHCIRCMEVGGVLSRTVATFVVERILTTDEGLNYCCNFGDRFYVVTHVLGKMTDKLLEEPSARLLKLIIKCFLILSRGPRYAMTNEIILNS</sequence>
<dbReference type="PANTHER" id="PTHR12262">
    <property type="entry name" value="CCR4-NOT TRANSCRIPTION COMPLEX SUBUNIT 9"/>
    <property type="match status" value="1"/>
</dbReference>
<dbReference type="Gramene" id="PRQ52734">
    <property type="protein sequence ID" value="PRQ52734"/>
    <property type="gene ID" value="RchiOBHm_Chr2g0158671"/>
</dbReference>
<reference evidence="2 3" key="1">
    <citation type="journal article" date="2018" name="Nat. Genet.">
        <title>The Rosa genome provides new insights in the design of modern roses.</title>
        <authorList>
            <person name="Bendahmane M."/>
        </authorList>
    </citation>
    <scope>NUCLEOTIDE SEQUENCE [LARGE SCALE GENOMIC DNA]</scope>
    <source>
        <strain evidence="3">cv. Old Blush</strain>
    </source>
</reference>
<feature type="region of interest" description="Disordered" evidence="1">
    <location>
        <begin position="51"/>
        <end position="71"/>
    </location>
</feature>
<accession>A0A2P6S215</accession>
<keyword evidence="3" id="KW-1185">Reference proteome</keyword>
<organism evidence="2 3">
    <name type="scientific">Rosa chinensis</name>
    <name type="common">China rose</name>
    <dbReference type="NCBI Taxonomy" id="74649"/>
    <lineage>
        <taxon>Eukaryota</taxon>
        <taxon>Viridiplantae</taxon>
        <taxon>Streptophyta</taxon>
        <taxon>Embryophyta</taxon>
        <taxon>Tracheophyta</taxon>
        <taxon>Spermatophyta</taxon>
        <taxon>Magnoliopsida</taxon>
        <taxon>eudicotyledons</taxon>
        <taxon>Gunneridae</taxon>
        <taxon>Pentapetalae</taxon>
        <taxon>rosids</taxon>
        <taxon>fabids</taxon>
        <taxon>Rosales</taxon>
        <taxon>Rosaceae</taxon>
        <taxon>Rosoideae</taxon>
        <taxon>Rosoideae incertae sedis</taxon>
        <taxon>Rosa</taxon>
    </lineage>
</organism>
<dbReference type="GO" id="GO:0030014">
    <property type="term" value="C:CCR4-NOT complex"/>
    <property type="evidence" value="ECO:0007669"/>
    <property type="project" value="InterPro"/>
</dbReference>
<evidence type="ECO:0000313" key="3">
    <source>
        <dbReference type="Proteomes" id="UP000238479"/>
    </source>
</evidence>
<dbReference type="Gene3D" id="1.25.10.10">
    <property type="entry name" value="Leucine-rich Repeat Variant"/>
    <property type="match status" value="1"/>
</dbReference>
<dbReference type="Proteomes" id="UP000238479">
    <property type="component" value="Chromosome 2"/>
</dbReference>
<gene>
    <name evidence="2" type="ORF">RchiOBHm_Chr2g0158671</name>
</gene>
<dbReference type="GO" id="GO:0006402">
    <property type="term" value="P:mRNA catabolic process"/>
    <property type="evidence" value="ECO:0007669"/>
    <property type="project" value="InterPro"/>
</dbReference>
<dbReference type="AlphaFoldDB" id="A0A2P6S215"/>